<dbReference type="Pfam" id="PF24381">
    <property type="entry name" value="DUF7537"/>
    <property type="match status" value="1"/>
</dbReference>
<evidence type="ECO:0000313" key="3">
    <source>
        <dbReference type="Proteomes" id="UP000182829"/>
    </source>
</evidence>
<dbReference type="InterPro" id="IPR055959">
    <property type="entry name" value="DUF7537"/>
</dbReference>
<dbReference type="RefSeq" id="WP_005580348.1">
    <property type="nucleotide sequence ID" value="NZ_FORO01000033.1"/>
</dbReference>
<sequence length="266" mass="29366">MTRVARRRILSSSLVAGLIPVLAGCSSGSPTETEPDRPLEDVDVPGVENGRLESVPELASAHHDAVLERSATKRGTKTGPAVGPGGESETIYSEARIDGDEFFYRVTTDAGIDDRVREEYVDGLDHHVAIREGGEWAAERVGRGAGTSRTYLSGNTHLHRLDDSPRFVGTERRRDGTYYLFSHRFEGMPEFVEESHAYSLPDGGEVTDTRGRYLVDEGGLCREFETVERYGGDGIDAPHNRVVEWSLSTVGSTTVKEPWWVDEIDR</sequence>
<organism evidence="2 3">
    <name type="scientific">Natronobacterium gregoryi</name>
    <dbReference type="NCBI Taxonomy" id="44930"/>
    <lineage>
        <taxon>Archaea</taxon>
        <taxon>Methanobacteriati</taxon>
        <taxon>Methanobacteriota</taxon>
        <taxon>Stenosarchaea group</taxon>
        <taxon>Halobacteria</taxon>
        <taxon>Halobacteriales</taxon>
        <taxon>Natrialbaceae</taxon>
        <taxon>Natronobacterium</taxon>
    </lineage>
</organism>
<dbReference type="AlphaFoldDB" id="A0A1I3RRD1"/>
<reference evidence="2 3" key="1">
    <citation type="submission" date="2016-10" db="EMBL/GenBank/DDBJ databases">
        <authorList>
            <person name="de Groot N.N."/>
        </authorList>
    </citation>
    <scope>NUCLEOTIDE SEQUENCE [LARGE SCALE GENOMIC DNA]</scope>
    <source>
        <strain evidence="2 3">SP2</strain>
    </source>
</reference>
<name>A0A1I3RRD1_9EURY</name>
<dbReference type="OrthoDB" id="237998at2157"/>
<dbReference type="EMBL" id="FORO01000033">
    <property type="protein sequence ID" value="SFJ47851.1"/>
    <property type="molecule type" value="Genomic_DNA"/>
</dbReference>
<feature type="region of interest" description="Disordered" evidence="1">
    <location>
        <begin position="26"/>
        <end position="47"/>
    </location>
</feature>
<dbReference type="Proteomes" id="UP000182829">
    <property type="component" value="Unassembled WGS sequence"/>
</dbReference>
<evidence type="ECO:0008006" key="4">
    <source>
        <dbReference type="Google" id="ProtNLM"/>
    </source>
</evidence>
<evidence type="ECO:0000256" key="1">
    <source>
        <dbReference type="SAM" id="MobiDB-lite"/>
    </source>
</evidence>
<gene>
    <name evidence="2" type="ORF">SAMN05443661_1336</name>
</gene>
<protein>
    <recommendedName>
        <fullName evidence="4">Lipoprotein</fullName>
    </recommendedName>
</protein>
<feature type="region of interest" description="Disordered" evidence="1">
    <location>
        <begin position="66"/>
        <end position="89"/>
    </location>
</feature>
<proteinExistence type="predicted"/>
<dbReference type="GeneID" id="14208443"/>
<evidence type="ECO:0000313" key="2">
    <source>
        <dbReference type="EMBL" id="SFJ47851.1"/>
    </source>
</evidence>
<dbReference type="PROSITE" id="PS51257">
    <property type="entry name" value="PROKAR_LIPOPROTEIN"/>
    <property type="match status" value="1"/>
</dbReference>
<accession>A0A1I3RRD1</accession>